<name>A0A0A8Z7W4_ARUDO</name>
<evidence type="ECO:0000313" key="1">
    <source>
        <dbReference type="EMBL" id="JAD32840.1"/>
    </source>
</evidence>
<accession>A0A0A8Z7W4</accession>
<organism evidence="1">
    <name type="scientific">Arundo donax</name>
    <name type="common">Giant reed</name>
    <name type="synonym">Donax arundinaceus</name>
    <dbReference type="NCBI Taxonomy" id="35708"/>
    <lineage>
        <taxon>Eukaryota</taxon>
        <taxon>Viridiplantae</taxon>
        <taxon>Streptophyta</taxon>
        <taxon>Embryophyta</taxon>
        <taxon>Tracheophyta</taxon>
        <taxon>Spermatophyta</taxon>
        <taxon>Magnoliopsida</taxon>
        <taxon>Liliopsida</taxon>
        <taxon>Poales</taxon>
        <taxon>Poaceae</taxon>
        <taxon>PACMAD clade</taxon>
        <taxon>Arundinoideae</taxon>
        <taxon>Arundineae</taxon>
        <taxon>Arundo</taxon>
    </lineage>
</organism>
<reference evidence="1" key="2">
    <citation type="journal article" date="2015" name="Data Brief">
        <title>Shoot transcriptome of the giant reed, Arundo donax.</title>
        <authorList>
            <person name="Barrero R.A."/>
            <person name="Guerrero F.D."/>
            <person name="Moolhuijzen P."/>
            <person name="Goolsby J.A."/>
            <person name="Tidwell J."/>
            <person name="Bellgard S.E."/>
            <person name="Bellgard M.I."/>
        </authorList>
    </citation>
    <scope>NUCLEOTIDE SEQUENCE</scope>
    <source>
        <tissue evidence="1">Shoot tissue taken approximately 20 cm above the soil surface</tissue>
    </source>
</reference>
<dbReference type="EMBL" id="GBRH01265055">
    <property type="protein sequence ID" value="JAD32840.1"/>
    <property type="molecule type" value="Transcribed_RNA"/>
</dbReference>
<protein>
    <submittedName>
        <fullName evidence="1">Uncharacterized protein</fullName>
    </submittedName>
</protein>
<reference evidence="1" key="1">
    <citation type="submission" date="2014-09" db="EMBL/GenBank/DDBJ databases">
        <authorList>
            <person name="Magalhaes I.L.F."/>
            <person name="Oliveira U."/>
            <person name="Santos F.R."/>
            <person name="Vidigal T.H.D.A."/>
            <person name="Brescovit A.D."/>
            <person name="Santos A.J."/>
        </authorList>
    </citation>
    <scope>NUCLEOTIDE SEQUENCE</scope>
    <source>
        <tissue evidence="1">Shoot tissue taken approximately 20 cm above the soil surface</tissue>
    </source>
</reference>
<sequence length="68" mass="8147">MCENIFFYYFFFRKKMVLANYLSSLYRSNTDLSNHCNKCTNSQRSTIPSSLDIDYLYSISYGLQFFHV</sequence>
<dbReference type="AlphaFoldDB" id="A0A0A8Z7W4"/>
<proteinExistence type="predicted"/>